<dbReference type="InterPro" id="IPR050223">
    <property type="entry name" value="D-isomer_2-hydroxyacid_DH"/>
</dbReference>
<keyword evidence="2 4" id="KW-0560">Oxidoreductase</keyword>
<dbReference type="InterPro" id="IPR006139">
    <property type="entry name" value="D-isomer_2_OHA_DH_cat_dom"/>
</dbReference>
<dbReference type="Pfam" id="PF02826">
    <property type="entry name" value="2-Hacid_dh_C"/>
    <property type="match status" value="1"/>
</dbReference>
<sequence>MRRDRIVKPKVIVTRRWPTEVEDRLTAEFDTRLNETDQPYDRRELRAALEEADAVLPTVTDKISADMLEGGIRAKILGNFGVGFNHIDTAAATKVGLVVTNTPGVLTDATADLAMTLLLMCARRAGEGERELRAGKWTGWRPTHLCGSHVTGKTVGIIGMGRIGQAVARRCHFGFGMDVVFFDSHSIAGLDVPARQLPSVDDVLATADFVSLHCPGGGENYHLIDDDRLACMKWSAFLINTARGDVVDEHALVRALETRRIAGAGLDVFEGEPRVPGRLAERQDVVLLPHLGSATKETRVAMGMRVIENLKAFFSGRSPPDAVC</sequence>
<evidence type="ECO:0000313" key="7">
    <source>
        <dbReference type="EMBL" id="AAK65822.1"/>
    </source>
</evidence>
<dbReference type="AlphaFoldDB" id="Q92XS7"/>
<keyword evidence="7" id="KW-0614">Plasmid</keyword>
<dbReference type="Proteomes" id="UP000001976">
    <property type="component" value="Plasmid pSymA"/>
</dbReference>
<dbReference type="PANTHER" id="PTHR10996">
    <property type="entry name" value="2-HYDROXYACID DEHYDROGENASE-RELATED"/>
    <property type="match status" value="1"/>
</dbReference>
<evidence type="ECO:0000256" key="4">
    <source>
        <dbReference type="RuleBase" id="RU003719"/>
    </source>
</evidence>
<evidence type="ECO:0000256" key="1">
    <source>
        <dbReference type="ARBA" id="ARBA00005854"/>
    </source>
</evidence>
<dbReference type="PIR" id="D95407">
    <property type="entry name" value="D95407"/>
</dbReference>
<organism evidence="7 8">
    <name type="scientific">Rhizobium meliloti (strain 1021)</name>
    <name type="common">Ensifer meliloti</name>
    <name type="synonym">Sinorhizobium meliloti</name>
    <dbReference type="NCBI Taxonomy" id="266834"/>
    <lineage>
        <taxon>Bacteria</taxon>
        <taxon>Pseudomonadati</taxon>
        <taxon>Pseudomonadota</taxon>
        <taxon>Alphaproteobacteria</taxon>
        <taxon>Hyphomicrobiales</taxon>
        <taxon>Rhizobiaceae</taxon>
        <taxon>Sinorhizobium/Ensifer group</taxon>
        <taxon>Sinorhizobium</taxon>
    </lineage>
</organism>
<keyword evidence="8" id="KW-1185">Reference proteome</keyword>
<dbReference type="PROSITE" id="PS00670">
    <property type="entry name" value="D_2_HYDROXYACID_DH_2"/>
    <property type="match status" value="1"/>
</dbReference>
<dbReference type="CDD" id="cd05301">
    <property type="entry name" value="GDH"/>
    <property type="match status" value="1"/>
</dbReference>
<feature type="domain" description="D-isomer specific 2-hydroxyacid dehydrogenase catalytic" evidence="5">
    <location>
        <begin position="22"/>
        <end position="323"/>
    </location>
</feature>
<dbReference type="GO" id="GO:0016618">
    <property type="term" value="F:hydroxypyruvate reductase [NAD(P)H] activity"/>
    <property type="evidence" value="ECO:0007669"/>
    <property type="project" value="TreeGrafter"/>
</dbReference>
<dbReference type="FunFam" id="3.40.50.720:FF:000203">
    <property type="entry name" value="D-3-phosphoglycerate dehydrogenase (SerA)"/>
    <property type="match status" value="1"/>
</dbReference>
<reference evidence="7 8" key="1">
    <citation type="journal article" date="2001" name="Proc. Natl. Acad. Sci. U.S.A.">
        <title>Nucleotide sequence and predicted functions of the entire Sinorhizobium meliloti pSymA megaplasmid.</title>
        <authorList>
            <person name="Barnett M.J."/>
            <person name="Fisher R.F."/>
            <person name="Jones T."/>
            <person name="Komp C."/>
            <person name="Abola A.P."/>
            <person name="Barloy-Hubler F."/>
            <person name="Bowser L."/>
            <person name="Capela D."/>
            <person name="Galibert F."/>
            <person name="Gouzy J."/>
            <person name="Gurjal M."/>
            <person name="Hong A."/>
            <person name="Huizar L."/>
            <person name="Hyman R.W."/>
            <person name="Kahn D."/>
            <person name="Kahn M.L."/>
            <person name="Kalman S."/>
            <person name="Keating D.H."/>
            <person name="Palm C."/>
            <person name="Peck M.C."/>
            <person name="Surzycki R."/>
            <person name="Wells D.H."/>
            <person name="Yeh K.-C."/>
            <person name="Davis R.W."/>
            <person name="Federspiel N.A."/>
            <person name="Long S.R."/>
        </authorList>
    </citation>
    <scope>NUCLEOTIDE SEQUENCE [LARGE SCALE GENOMIC DNA]</scope>
    <source>
        <strain evidence="7 8">1021</strain>
        <plasmid evidence="8">Plasmid pSymA</plasmid>
    </source>
</reference>
<dbReference type="OrthoDB" id="9793626at2"/>
<evidence type="ECO:0000313" key="8">
    <source>
        <dbReference type="Proteomes" id="UP000001976"/>
    </source>
</evidence>
<dbReference type="EnsemblBacteria" id="AAK65822">
    <property type="protein sequence ID" value="AAK65822"/>
    <property type="gene ID" value="SMa2137"/>
</dbReference>
<gene>
    <name evidence="7" type="ORF">SMa2137</name>
</gene>
<evidence type="ECO:0000259" key="6">
    <source>
        <dbReference type="Pfam" id="PF02826"/>
    </source>
</evidence>
<dbReference type="SUPFAM" id="SSF52283">
    <property type="entry name" value="Formate/glycerate dehydrogenase catalytic domain-like"/>
    <property type="match status" value="1"/>
</dbReference>
<dbReference type="InterPro" id="IPR036291">
    <property type="entry name" value="NAD(P)-bd_dom_sf"/>
</dbReference>
<dbReference type="Pfam" id="PF00389">
    <property type="entry name" value="2-Hacid_dh"/>
    <property type="match status" value="1"/>
</dbReference>
<dbReference type="InterPro" id="IPR029752">
    <property type="entry name" value="D-isomer_DH_CS1"/>
</dbReference>
<dbReference type="Gene3D" id="3.40.50.720">
    <property type="entry name" value="NAD(P)-binding Rossmann-like Domain"/>
    <property type="match status" value="2"/>
</dbReference>
<dbReference type="EMBL" id="AE006469">
    <property type="protein sequence ID" value="AAK65822.1"/>
    <property type="molecule type" value="Genomic_DNA"/>
</dbReference>
<reference evidence="8" key="2">
    <citation type="journal article" date="2001" name="Science">
        <title>The composite genome of the legume symbiont Sinorhizobium meliloti.</title>
        <authorList>
            <person name="Galibert F."/>
            <person name="Finan T.M."/>
            <person name="Long S.R."/>
            <person name="Puehler A."/>
            <person name="Abola P."/>
            <person name="Ampe F."/>
            <person name="Barloy-Hubler F."/>
            <person name="Barnett M.J."/>
            <person name="Becker A."/>
            <person name="Boistard P."/>
            <person name="Bothe G."/>
            <person name="Boutry M."/>
            <person name="Bowser L."/>
            <person name="Buhrmester J."/>
            <person name="Cadieu E."/>
            <person name="Capela D."/>
            <person name="Chain P."/>
            <person name="Cowie A."/>
            <person name="Davis R.W."/>
            <person name="Dreano S."/>
            <person name="Federspiel N.A."/>
            <person name="Fisher R.F."/>
            <person name="Gloux S."/>
            <person name="Godrie T."/>
            <person name="Goffeau A."/>
            <person name="Golding B."/>
            <person name="Gouzy J."/>
            <person name="Gurjal M."/>
            <person name="Hernandez-Lucas I."/>
            <person name="Hong A."/>
            <person name="Huizar L."/>
            <person name="Hyman R.W."/>
            <person name="Jones T."/>
            <person name="Kahn D."/>
            <person name="Kahn M.L."/>
            <person name="Kalman S."/>
            <person name="Keating D.H."/>
            <person name="Kiss E."/>
            <person name="Komp C."/>
            <person name="Lelaure V."/>
            <person name="Masuy D."/>
            <person name="Palm C."/>
            <person name="Peck M.C."/>
            <person name="Pohl T.M."/>
            <person name="Portetelle D."/>
            <person name="Purnelle B."/>
            <person name="Ramsperger U."/>
            <person name="Surzycki R."/>
            <person name="Thebault P."/>
            <person name="Vandenbol M."/>
            <person name="Vorhoelter F.J."/>
            <person name="Weidner S."/>
            <person name="Wells D.H."/>
            <person name="Wong K."/>
            <person name="Yeh K.-C."/>
            <person name="Batut J."/>
        </authorList>
    </citation>
    <scope>NUCLEOTIDE SEQUENCE [LARGE SCALE GENOMIC DNA]</scope>
    <source>
        <strain evidence="8">1021</strain>
        <plasmid evidence="8">Plasmid pSymA</plasmid>
    </source>
</reference>
<dbReference type="GO" id="GO:0030267">
    <property type="term" value="F:glyoxylate reductase (NADPH) activity"/>
    <property type="evidence" value="ECO:0007669"/>
    <property type="project" value="TreeGrafter"/>
</dbReference>
<dbReference type="PROSITE" id="PS00065">
    <property type="entry name" value="D_2_HYDROXYACID_DH_1"/>
    <property type="match status" value="1"/>
</dbReference>
<evidence type="ECO:0000259" key="5">
    <source>
        <dbReference type="Pfam" id="PF00389"/>
    </source>
</evidence>
<protein>
    <submittedName>
        <fullName evidence="7">Dehydrogenase</fullName>
    </submittedName>
</protein>
<accession>Q92XS7</accession>
<dbReference type="InterPro" id="IPR006140">
    <property type="entry name" value="D-isomer_DH_NAD-bd"/>
</dbReference>
<geneLocation type="plasmid" evidence="7 8">
    <name>pSymA</name>
</geneLocation>
<dbReference type="HOGENOM" id="CLU_019796_1_2_5"/>
<evidence type="ECO:0000256" key="2">
    <source>
        <dbReference type="ARBA" id="ARBA00023002"/>
    </source>
</evidence>
<keyword evidence="3" id="KW-0520">NAD</keyword>
<dbReference type="PANTHER" id="PTHR10996:SF283">
    <property type="entry name" value="GLYOXYLATE_HYDROXYPYRUVATE REDUCTASE B"/>
    <property type="match status" value="1"/>
</dbReference>
<dbReference type="SUPFAM" id="SSF51735">
    <property type="entry name" value="NAD(P)-binding Rossmann-fold domains"/>
    <property type="match status" value="1"/>
</dbReference>
<dbReference type="KEGG" id="sme:SMa2137"/>
<name>Q92XS7_RHIME</name>
<proteinExistence type="inferred from homology"/>
<dbReference type="InterPro" id="IPR029753">
    <property type="entry name" value="D-isomer_DH_CS"/>
</dbReference>
<dbReference type="PROSITE" id="PS00671">
    <property type="entry name" value="D_2_HYDROXYACID_DH_3"/>
    <property type="match status" value="1"/>
</dbReference>
<comment type="similarity">
    <text evidence="1 4">Belongs to the D-isomer specific 2-hydroxyacid dehydrogenase family.</text>
</comment>
<dbReference type="RefSeq" id="WP_010968117.1">
    <property type="nucleotide sequence ID" value="NC_003037.1"/>
</dbReference>
<dbReference type="GO" id="GO:0005829">
    <property type="term" value="C:cytosol"/>
    <property type="evidence" value="ECO:0007669"/>
    <property type="project" value="TreeGrafter"/>
</dbReference>
<dbReference type="PATRIC" id="fig|266834.11.peg.1217"/>
<feature type="domain" description="D-isomer specific 2-hydroxyacid dehydrogenase NAD-binding" evidence="6">
    <location>
        <begin position="115"/>
        <end position="292"/>
    </location>
</feature>
<dbReference type="GO" id="GO:0051287">
    <property type="term" value="F:NAD binding"/>
    <property type="evidence" value="ECO:0007669"/>
    <property type="project" value="InterPro"/>
</dbReference>
<evidence type="ECO:0000256" key="3">
    <source>
        <dbReference type="ARBA" id="ARBA00023027"/>
    </source>
</evidence>